<dbReference type="InParanoid" id="C5LHK2"/>
<proteinExistence type="predicted"/>
<sequence length="114" mass="12240">MCRLIVNNLQSALEDSQKSRPVTAETCVGSNSDPVISSGNIIIDDSEDGDGKKGKGKNGATKEDAKTIALPEDELARLVSIIQRLSARLTATRLELGELKRRGFAEAASTQRKN</sequence>
<evidence type="ECO:0000256" key="1">
    <source>
        <dbReference type="SAM" id="MobiDB-lite"/>
    </source>
</evidence>
<feature type="non-terminal residue" evidence="2">
    <location>
        <position position="114"/>
    </location>
</feature>
<protein>
    <submittedName>
        <fullName evidence="2">Uncharacterized protein</fullName>
    </submittedName>
</protein>
<accession>C5LHK2</accession>
<gene>
    <name evidence="2" type="ORF">Pmar_PMAR013036</name>
</gene>
<dbReference type="AlphaFoldDB" id="C5LHK2"/>
<dbReference type="GeneID" id="9048384"/>
<evidence type="ECO:0000313" key="3">
    <source>
        <dbReference type="Proteomes" id="UP000007800"/>
    </source>
</evidence>
<evidence type="ECO:0000313" key="2">
    <source>
        <dbReference type="EMBL" id="EER03793.1"/>
    </source>
</evidence>
<dbReference type="RefSeq" id="XP_002771977.1">
    <property type="nucleotide sequence ID" value="XM_002771931.1"/>
</dbReference>
<reference evidence="2 3" key="1">
    <citation type="submission" date="2008-07" db="EMBL/GenBank/DDBJ databases">
        <authorList>
            <person name="El-Sayed N."/>
            <person name="Caler E."/>
            <person name="Inman J."/>
            <person name="Amedeo P."/>
            <person name="Hass B."/>
            <person name="Wortman J."/>
        </authorList>
    </citation>
    <scope>NUCLEOTIDE SEQUENCE [LARGE SCALE GENOMIC DNA]</scope>
    <source>
        <strain evidence="3">ATCC 50983 / TXsc</strain>
    </source>
</reference>
<dbReference type="EMBL" id="GG682082">
    <property type="protein sequence ID" value="EER03793.1"/>
    <property type="molecule type" value="Genomic_DNA"/>
</dbReference>
<feature type="region of interest" description="Disordered" evidence="1">
    <location>
        <begin position="15"/>
        <end position="63"/>
    </location>
</feature>
<organism evidence="3">
    <name type="scientific">Perkinsus marinus (strain ATCC 50983 / TXsc)</name>
    <dbReference type="NCBI Taxonomy" id="423536"/>
    <lineage>
        <taxon>Eukaryota</taxon>
        <taxon>Sar</taxon>
        <taxon>Alveolata</taxon>
        <taxon>Perkinsozoa</taxon>
        <taxon>Perkinsea</taxon>
        <taxon>Perkinsida</taxon>
        <taxon>Perkinsidae</taxon>
        <taxon>Perkinsus</taxon>
    </lineage>
</organism>
<keyword evidence="3" id="KW-1185">Reference proteome</keyword>
<name>C5LHK2_PERM5</name>
<dbReference type="Proteomes" id="UP000007800">
    <property type="component" value="Unassembled WGS sequence"/>
</dbReference>